<dbReference type="InterPro" id="IPR000531">
    <property type="entry name" value="Beta-barrel_TonB"/>
</dbReference>
<evidence type="ECO:0000256" key="7">
    <source>
        <dbReference type="ARBA" id="ARBA00023065"/>
    </source>
</evidence>
<protein>
    <submittedName>
        <fullName evidence="16">TonB-dependent receptor</fullName>
    </submittedName>
</protein>
<keyword evidence="5 12" id="KW-0812">Transmembrane</keyword>
<name>A0ABT5K0A6_9BURK</name>
<dbReference type="CDD" id="cd01347">
    <property type="entry name" value="ligand_gated_channel"/>
    <property type="match status" value="1"/>
</dbReference>
<evidence type="ECO:0000256" key="9">
    <source>
        <dbReference type="ARBA" id="ARBA00023136"/>
    </source>
</evidence>
<sequence length="630" mass="69120">MAAEAPQQAEMQQVVVTATLRNLTAAAAPAFTTVVTAEDIAKSPVNSLADLLRETVGVNNQSDGTGRDEIQIRGLSGKYTLMLVNGKRMSSAGALWRGGDFDFSSIPLSSIKRVEIVRGPMAALYGSDAIGGVVNIITHAPTAQWKGTLSSEYRTVASGDEGQQYRLGATTSGAINDRLSLSLTGEVYDRQPWYLRSAADTTRPVSLEAKKTKNLMVAASLKLSETQTVDLDVAYNNDQRPRGLYYYSYNAARKSESRDYRETENTRTTFGVTHKALWDWGSSTANVSHEKSDIEDFNTRYKAPQRNRLSEENTYAKMYANFTLGGNTLAAGVDLREQTIKDAVNYRKTGKMNSRNSAIFVEDEIALSKELALTLAGRMDKNNNFGSHFSPKAYLVYQLNNAVTLKGGVSQAFKAPDAYQLSIENSTISCGGACQLAGNPNLKPETSTNYEAGIEFHQKGWNLTAVGFDNKVKDMIVAVYNPVGPSKNWTNVASAKTRGIELQAEVDLSADVSVSGNVTRLKADYIDETGRETKLENRPSSMGHVSLNWKFYPRMQASLSASYTGSQYYQAQELPGYTRYDLALSSRQIDNVVLRFGVKNLSNVVLEDKHKGFLGAELGRNYYVSAAYSF</sequence>
<keyword evidence="11 12" id="KW-0998">Cell outer membrane</keyword>
<keyword evidence="9 12" id="KW-0472">Membrane</keyword>
<evidence type="ECO:0000256" key="8">
    <source>
        <dbReference type="ARBA" id="ARBA00023077"/>
    </source>
</evidence>
<evidence type="ECO:0000256" key="2">
    <source>
        <dbReference type="ARBA" id="ARBA00009810"/>
    </source>
</evidence>
<dbReference type="Gene3D" id="2.170.130.10">
    <property type="entry name" value="TonB-dependent receptor, plug domain"/>
    <property type="match status" value="1"/>
</dbReference>
<reference evidence="16 17" key="1">
    <citation type="submission" date="2022-10" db="EMBL/GenBank/DDBJ databases">
        <title>Janthinobacterium sp. hw3 Genome sequencing.</title>
        <authorList>
            <person name="Park S."/>
        </authorList>
    </citation>
    <scope>NUCLEOTIDE SEQUENCE [LARGE SCALE GENOMIC DNA]</scope>
    <source>
        <strain evidence="17">hw3</strain>
    </source>
</reference>
<organism evidence="16 17">
    <name type="scientific">Janthinobacterium fluminis</name>
    <dbReference type="NCBI Taxonomy" id="2987524"/>
    <lineage>
        <taxon>Bacteria</taxon>
        <taxon>Pseudomonadati</taxon>
        <taxon>Pseudomonadota</taxon>
        <taxon>Betaproteobacteria</taxon>
        <taxon>Burkholderiales</taxon>
        <taxon>Oxalobacteraceae</taxon>
        <taxon>Janthinobacterium</taxon>
    </lineage>
</organism>
<keyword evidence="4 12" id="KW-1134">Transmembrane beta strand</keyword>
<evidence type="ECO:0000256" key="5">
    <source>
        <dbReference type="ARBA" id="ARBA00022692"/>
    </source>
</evidence>
<evidence type="ECO:0000259" key="15">
    <source>
        <dbReference type="Pfam" id="PF07715"/>
    </source>
</evidence>
<dbReference type="Pfam" id="PF07715">
    <property type="entry name" value="Plug"/>
    <property type="match status" value="1"/>
</dbReference>
<dbReference type="SUPFAM" id="SSF56935">
    <property type="entry name" value="Porins"/>
    <property type="match status" value="1"/>
</dbReference>
<dbReference type="RefSeq" id="WP_273671084.1">
    <property type="nucleotide sequence ID" value="NZ_JAQQXR010000004.1"/>
</dbReference>
<feature type="domain" description="TonB-dependent receptor-like beta-barrel" evidence="14">
    <location>
        <begin position="233"/>
        <end position="601"/>
    </location>
</feature>
<keyword evidence="6" id="KW-0732">Signal</keyword>
<accession>A0ABT5K0A6</accession>
<evidence type="ECO:0000256" key="10">
    <source>
        <dbReference type="ARBA" id="ARBA00023170"/>
    </source>
</evidence>
<dbReference type="InterPro" id="IPR036942">
    <property type="entry name" value="Beta-barrel_TonB_sf"/>
</dbReference>
<evidence type="ECO:0000256" key="13">
    <source>
        <dbReference type="RuleBase" id="RU003357"/>
    </source>
</evidence>
<evidence type="ECO:0000256" key="12">
    <source>
        <dbReference type="PROSITE-ProRule" id="PRU01360"/>
    </source>
</evidence>
<evidence type="ECO:0000256" key="1">
    <source>
        <dbReference type="ARBA" id="ARBA00004571"/>
    </source>
</evidence>
<evidence type="ECO:0000313" key="16">
    <source>
        <dbReference type="EMBL" id="MDC8758407.1"/>
    </source>
</evidence>
<evidence type="ECO:0000256" key="11">
    <source>
        <dbReference type="ARBA" id="ARBA00023237"/>
    </source>
</evidence>
<evidence type="ECO:0000256" key="6">
    <source>
        <dbReference type="ARBA" id="ARBA00022729"/>
    </source>
</evidence>
<evidence type="ECO:0000313" key="17">
    <source>
        <dbReference type="Proteomes" id="UP001221208"/>
    </source>
</evidence>
<dbReference type="PANTHER" id="PTHR30069">
    <property type="entry name" value="TONB-DEPENDENT OUTER MEMBRANE RECEPTOR"/>
    <property type="match status" value="1"/>
</dbReference>
<keyword evidence="17" id="KW-1185">Reference proteome</keyword>
<proteinExistence type="inferred from homology"/>
<keyword evidence="10 16" id="KW-0675">Receptor</keyword>
<evidence type="ECO:0000259" key="14">
    <source>
        <dbReference type="Pfam" id="PF00593"/>
    </source>
</evidence>
<dbReference type="InterPro" id="IPR037066">
    <property type="entry name" value="Plug_dom_sf"/>
</dbReference>
<gene>
    <name evidence="16" type="ORF">OIK44_12500</name>
</gene>
<keyword evidence="3 12" id="KW-0813">Transport</keyword>
<keyword evidence="8 13" id="KW-0798">TonB box</keyword>
<comment type="caution">
    <text evidence="16">The sequence shown here is derived from an EMBL/GenBank/DDBJ whole genome shotgun (WGS) entry which is preliminary data.</text>
</comment>
<dbReference type="EMBL" id="JAQQXR010000004">
    <property type="protein sequence ID" value="MDC8758407.1"/>
    <property type="molecule type" value="Genomic_DNA"/>
</dbReference>
<dbReference type="PANTHER" id="PTHR30069:SF53">
    <property type="entry name" value="COLICIN I RECEPTOR-RELATED"/>
    <property type="match status" value="1"/>
</dbReference>
<feature type="domain" description="TonB-dependent receptor plug" evidence="15">
    <location>
        <begin position="27"/>
        <end position="133"/>
    </location>
</feature>
<dbReference type="Proteomes" id="UP001221208">
    <property type="component" value="Unassembled WGS sequence"/>
</dbReference>
<dbReference type="PROSITE" id="PS52016">
    <property type="entry name" value="TONB_DEPENDENT_REC_3"/>
    <property type="match status" value="1"/>
</dbReference>
<evidence type="ECO:0000256" key="4">
    <source>
        <dbReference type="ARBA" id="ARBA00022452"/>
    </source>
</evidence>
<keyword evidence="7" id="KW-0406">Ion transport</keyword>
<dbReference type="InterPro" id="IPR039426">
    <property type="entry name" value="TonB-dep_rcpt-like"/>
</dbReference>
<comment type="similarity">
    <text evidence="2 12 13">Belongs to the TonB-dependent receptor family.</text>
</comment>
<comment type="subcellular location">
    <subcellularLocation>
        <location evidence="1 12">Cell outer membrane</location>
        <topology evidence="1 12">Multi-pass membrane protein</topology>
    </subcellularLocation>
</comment>
<evidence type="ECO:0000256" key="3">
    <source>
        <dbReference type="ARBA" id="ARBA00022448"/>
    </source>
</evidence>
<dbReference type="Pfam" id="PF00593">
    <property type="entry name" value="TonB_dep_Rec_b-barrel"/>
    <property type="match status" value="1"/>
</dbReference>
<dbReference type="Gene3D" id="2.40.170.20">
    <property type="entry name" value="TonB-dependent receptor, beta-barrel domain"/>
    <property type="match status" value="1"/>
</dbReference>
<dbReference type="InterPro" id="IPR012910">
    <property type="entry name" value="Plug_dom"/>
</dbReference>